<comment type="caution">
    <text evidence="17">The sequence shown here is derived from an EMBL/GenBank/DDBJ whole genome shotgun (WGS) entry which is preliminary data.</text>
</comment>
<evidence type="ECO:0000256" key="13">
    <source>
        <dbReference type="NCBIfam" id="TIGR00928"/>
    </source>
</evidence>
<dbReference type="EMBL" id="JMEE01000031">
    <property type="protein sequence ID" value="RWR01883.1"/>
    <property type="molecule type" value="Genomic_DNA"/>
</dbReference>
<dbReference type="UniPathway" id="UPA00074">
    <property type="reaction ID" value="UER00132"/>
</dbReference>
<dbReference type="GO" id="GO:0005829">
    <property type="term" value="C:cytosol"/>
    <property type="evidence" value="ECO:0007669"/>
    <property type="project" value="TreeGrafter"/>
</dbReference>
<dbReference type="Pfam" id="PF08328">
    <property type="entry name" value="ASL_C"/>
    <property type="match status" value="1"/>
</dbReference>
<evidence type="ECO:0000256" key="12">
    <source>
        <dbReference type="ARBA" id="ARBA00049115"/>
    </source>
</evidence>
<comment type="subunit">
    <text evidence="4">Homotetramer. Residues from neighboring subunits contribute catalytic and substrate-binding residues to each active site.</text>
</comment>
<comment type="similarity">
    <text evidence="3 14">Belongs to the lyase 1 family. Adenylosuccinate lyase subfamily.</text>
</comment>
<evidence type="ECO:0000313" key="18">
    <source>
        <dbReference type="Proteomes" id="UP000288794"/>
    </source>
</evidence>
<dbReference type="GO" id="GO:0004018">
    <property type="term" value="F:N6-(1,2-dicarboxyethyl)AMP AMP-lyase (fumarate-forming) activity"/>
    <property type="evidence" value="ECO:0007669"/>
    <property type="project" value="UniProtKB-UniRule"/>
</dbReference>
<dbReference type="InterPro" id="IPR008948">
    <property type="entry name" value="L-Aspartase-like"/>
</dbReference>
<dbReference type="InterPro" id="IPR024083">
    <property type="entry name" value="Fumarase/histidase_N"/>
</dbReference>
<evidence type="ECO:0000259" key="15">
    <source>
        <dbReference type="Pfam" id="PF00206"/>
    </source>
</evidence>
<evidence type="ECO:0000256" key="9">
    <source>
        <dbReference type="ARBA" id="ARBA00024477"/>
    </source>
</evidence>
<dbReference type="PANTHER" id="PTHR43411:SF1">
    <property type="entry name" value="ADENYLOSUCCINATE LYASE"/>
    <property type="match status" value="1"/>
</dbReference>
<evidence type="ECO:0000256" key="5">
    <source>
        <dbReference type="ARBA" id="ARBA00012339"/>
    </source>
</evidence>
<dbReference type="PANTHER" id="PTHR43411">
    <property type="entry name" value="ADENYLOSUCCINATE LYASE"/>
    <property type="match status" value="1"/>
</dbReference>
<evidence type="ECO:0000259" key="16">
    <source>
        <dbReference type="Pfam" id="PF08328"/>
    </source>
</evidence>
<evidence type="ECO:0000313" key="17">
    <source>
        <dbReference type="EMBL" id="RWR01883.1"/>
    </source>
</evidence>
<dbReference type="InterPro" id="IPR047136">
    <property type="entry name" value="PurB_bact"/>
</dbReference>
<gene>
    <name evidence="17" type="ORF">ED28_09590</name>
</gene>
<evidence type="ECO:0000256" key="8">
    <source>
        <dbReference type="ARBA" id="ARBA00023239"/>
    </source>
</evidence>
<dbReference type="FunFam" id="1.10.40.30:FF:000004">
    <property type="entry name" value="Adenylosuccinate lyase"/>
    <property type="match status" value="1"/>
</dbReference>
<dbReference type="InterPro" id="IPR013539">
    <property type="entry name" value="PurB_C"/>
</dbReference>
<keyword evidence="7 14" id="KW-0658">Purine biosynthesis</keyword>
<dbReference type="NCBIfam" id="NF006764">
    <property type="entry name" value="PRK09285.1"/>
    <property type="match status" value="1"/>
</dbReference>
<dbReference type="InterPro" id="IPR020557">
    <property type="entry name" value="Fumarate_lyase_CS"/>
</dbReference>
<protein>
    <recommendedName>
        <fullName evidence="6 13">Adenylosuccinate lyase</fullName>
        <shortName evidence="14">ASL</shortName>
        <ecNumber evidence="5 13">4.3.2.2</ecNumber>
    </recommendedName>
    <alternativeName>
        <fullName evidence="11 14">Adenylosuccinase</fullName>
    </alternativeName>
</protein>
<organism evidence="17 18">
    <name type="scientific">[Pantoea] beijingensis</name>
    <dbReference type="NCBI Taxonomy" id="1324864"/>
    <lineage>
        <taxon>Bacteria</taxon>
        <taxon>Pseudomonadati</taxon>
        <taxon>Pseudomonadota</taxon>
        <taxon>Gammaproteobacteria</taxon>
        <taxon>Enterobacterales</taxon>
        <taxon>Erwiniaceae</taxon>
        <taxon>Erwinia</taxon>
    </lineage>
</organism>
<comment type="catalytic activity">
    <reaction evidence="12">
        <text>N(6)-(1,2-dicarboxyethyl)-AMP = fumarate + AMP</text>
        <dbReference type="Rhea" id="RHEA:16853"/>
        <dbReference type="ChEBI" id="CHEBI:29806"/>
        <dbReference type="ChEBI" id="CHEBI:57567"/>
        <dbReference type="ChEBI" id="CHEBI:456215"/>
        <dbReference type="EC" id="4.3.2.2"/>
    </reaction>
    <physiologicalReaction direction="left-to-right" evidence="12">
        <dbReference type="Rhea" id="RHEA:16854"/>
    </physiologicalReaction>
</comment>
<feature type="domain" description="Adenylosuccinate lyase PurB C-terminal" evidence="16">
    <location>
        <begin position="331"/>
        <end position="445"/>
    </location>
</feature>
<evidence type="ECO:0000256" key="1">
    <source>
        <dbReference type="ARBA" id="ARBA00004706"/>
    </source>
</evidence>
<dbReference type="Proteomes" id="UP000288794">
    <property type="component" value="Unassembled WGS sequence"/>
</dbReference>
<dbReference type="Gene3D" id="1.20.200.10">
    <property type="entry name" value="Fumarase/aspartase (Central domain)"/>
    <property type="match status" value="1"/>
</dbReference>
<evidence type="ECO:0000256" key="4">
    <source>
        <dbReference type="ARBA" id="ARBA00011668"/>
    </source>
</evidence>
<comment type="pathway">
    <text evidence="1 14">Purine metabolism; IMP biosynthesis via de novo pathway; 5-amino-1-(5-phospho-D-ribosyl)imidazole-4-carboxamide from 5-amino-1-(5-phospho-D-ribosyl)imidazole-4-carboxylate: step 2/2.</text>
</comment>
<dbReference type="GO" id="GO:0044208">
    <property type="term" value="P:'de novo' AMP biosynthetic process"/>
    <property type="evidence" value="ECO:0007669"/>
    <property type="project" value="UniProtKB-UniPathway"/>
</dbReference>
<evidence type="ECO:0000256" key="11">
    <source>
        <dbReference type="ARBA" id="ARBA00030717"/>
    </source>
</evidence>
<dbReference type="FunFam" id="1.20.200.10:FF:000004">
    <property type="entry name" value="Adenylosuccinate lyase"/>
    <property type="match status" value="1"/>
</dbReference>
<name>A0A443ICW2_9GAMM</name>
<keyword evidence="8 14" id="KW-0456">Lyase</keyword>
<dbReference type="EC" id="4.3.2.2" evidence="5 13"/>
<comment type="pathway">
    <text evidence="2 14">Purine metabolism; AMP biosynthesis via de novo pathway; AMP from IMP: step 2/2.</text>
</comment>
<dbReference type="UniPathway" id="UPA00075">
    <property type="reaction ID" value="UER00336"/>
</dbReference>
<dbReference type="InterPro" id="IPR022761">
    <property type="entry name" value="Fumarate_lyase_N"/>
</dbReference>
<dbReference type="SUPFAM" id="SSF48557">
    <property type="entry name" value="L-aspartase-like"/>
    <property type="match status" value="1"/>
</dbReference>
<evidence type="ECO:0000256" key="14">
    <source>
        <dbReference type="RuleBase" id="RU361172"/>
    </source>
</evidence>
<comment type="catalytic activity">
    <reaction evidence="9">
        <text>(2S)-2-[5-amino-1-(5-phospho-beta-D-ribosyl)imidazole-4-carboxamido]succinate = 5-amino-1-(5-phospho-beta-D-ribosyl)imidazole-4-carboxamide + fumarate</text>
        <dbReference type="Rhea" id="RHEA:23920"/>
        <dbReference type="ChEBI" id="CHEBI:29806"/>
        <dbReference type="ChEBI" id="CHEBI:58443"/>
        <dbReference type="ChEBI" id="CHEBI:58475"/>
        <dbReference type="EC" id="4.3.2.2"/>
    </reaction>
    <physiologicalReaction direction="left-to-right" evidence="9">
        <dbReference type="Rhea" id="RHEA:23921"/>
    </physiologicalReaction>
</comment>
<dbReference type="GO" id="GO:0070626">
    <property type="term" value="F:(S)-2-(5-amino-1-(5-phospho-D-ribosyl)imidazole-4-carboxamido) succinate lyase (fumarate-forming) activity"/>
    <property type="evidence" value="ECO:0007669"/>
    <property type="project" value="RHEA"/>
</dbReference>
<sequence>MELSSLTAVSPVDGRYGDKVSPLRAIFSEYGLLKFRVEVEVRWLQKLAQTAEIKEVPAFDADANAYLDAIVANFTEEDAARIKSIERTTNHDVKAVEYFLKEHVSTVPALHAVSEFIHFACTSEDINNLSHALMLETARRDVVVPYWEQLINAITDLAHQYRDIPLLSRTHGQPATPSTLGKEMANVAYRLSRQLQQLQRIEVLGKINGAVGNYNAHIAAYPEVDWHQLSENFVSSLGITWNPYTTQIEPHDYIAELFDCMARFNTILIDFDRDVWGYIALNHFRQKTVAGEIGSSTMPHKVNPIDFENSEGNLGLSNAVLQHLASKLPVSRWQRDLTDSTVLRNLGVGIGYAVIAYQATLKGVSKLEVNRDRLLDELDHNWEVLAEPIQTVMRRYGIEKPYEKLKELTRGKRVDAAGMQTFIDSLALPEEEKTRLKQMTPANYLGRAVQMVDDLK</sequence>
<reference evidence="17 18" key="1">
    <citation type="submission" date="2014-04" db="EMBL/GenBank/DDBJ databases">
        <title>Draft genome sequence of Pantoea beijingensis strain LMG 27579, an emerging pathogen to Pleurotus eryngii with potential industrial application.</title>
        <authorList>
            <person name="Xu F."/>
            <person name="Liu Y."/>
            <person name="Wang S."/>
            <person name="Yin Y."/>
            <person name="Ma Y."/>
            <person name="Zhao S."/>
            <person name="Rong C."/>
        </authorList>
    </citation>
    <scope>NUCLEOTIDE SEQUENCE [LARGE SCALE GENOMIC DNA]</scope>
    <source>
        <strain evidence="17 18">LMG 27579</strain>
    </source>
</reference>
<dbReference type="Gene3D" id="1.10.40.30">
    <property type="entry name" value="Fumarase/aspartase (C-terminal domain)"/>
    <property type="match status" value="1"/>
</dbReference>
<comment type="function">
    <text evidence="10">Catalyzes two reactions in de novo purine nucleotide biosynthesis. Catalyzes the breakdown of 5-aminoimidazole- (N-succinylocarboxamide) ribotide (SAICAR or 2-[5-amino-1-(5-phospho-beta-D-ribosyl)imidazole-4-carboxamido]succinate) to 5-aminoimidazole-4-carboxamide ribotide (AICAR or 5-amino-1-(5-phospho-beta-D-ribosyl)imidazole-4-carboxamide) and fumarate, and of adenylosuccinate (ADS or N(6)-(1,2-dicarboxyethyl)-AMP) to adenosine monophosphate (AMP) and fumarate.</text>
</comment>
<proteinExistence type="inferred from homology"/>
<evidence type="ECO:0000256" key="10">
    <source>
        <dbReference type="ARBA" id="ARBA00025012"/>
    </source>
</evidence>
<keyword evidence="18" id="KW-1185">Reference proteome</keyword>
<dbReference type="PROSITE" id="PS00163">
    <property type="entry name" value="FUMARATE_LYASES"/>
    <property type="match status" value="1"/>
</dbReference>
<dbReference type="RefSeq" id="WP_128177418.1">
    <property type="nucleotide sequence ID" value="NZ_CP071409.1"/>
</dbReference>
<dbReference type="Pfam" id="PF00206">
    <property type="entry name" value="Lyase_1"/>
    <property type="match status" value="1"/>
</dbReference>
<evidence type="ECO:0000256" key="3">
    <source>
        <dbReference type="ARBA" id="ARBA00008273"/>
    </source>
</evidence>
<dbReference type="CDD" id="cd01598">
    <property type="entry name" value="PurB"/>
    <property type="match status" value="1"/>
</dbReference>
<evidence type="ECO:0000256" key="6">
    <source>
        <dbReference type="ARBA" id="ARBA00017058"/>
    </source>
</evidence>
<dbReference type="NCBIfam" id="TIGR00928">
    <property type="entry name" value="purB"/>
    <property type="match status" value="1"/>
</dbReference>
<evidence type="ECO:0000256" key="7">
    <source>
        <dbReference type="ARBA" id="ARBA00022755"/>
    </source>
</evidence>
<accession>A0A443ICW2</accession>
<feature type="domain" description="Fumarate lyase N-terminal" evidence="15">
    <location>
        <begin position="14"/>
        <end position="312"/>
    </location>
</feature>
<dbReference type="InterPro" id="IPR004769">
    <property type="entry name" value="Pur_lyase"/>
</dbReference>
<dbReference type="InterPro" id="IPR000362">
    <property type="entry name" value="Fumarate_lyase_fam"/>
</dbReference>
<evidence type="ECO:0000256" key="2">
    <source>
        <dbReference type="ARBA" id="ARBA00004734"/>
    </source>
</evidence>
<dbReference type="Gene3D" id="1.10.275.10">
    <property type="entry name" value="Fumarase/aspartase (N-terminal domain)"/>
    <property type="match status" value="1"/>
</dbReference>
<dbReference type="FunFam" id="1.10.275.10:FF:000003">
    <property type="entry name" value="Adenylosuccinate lyase"/>
    <property type="match status" value="1"/>
</dbReference>
<dbReference type="PRINTS" id="PR00149">
    <property type="entry name" value="FUMRATELYASE"/>
</dbReference>
<dbReference type="AlphaFoldDB" id="A0A443ICW2"/>
<dbReference type="GO" id="GO:0006189">
    <property type="term" value="P:'de novo' IMP biosynthetic process"/>
    <property type="evidence" value="ECO:0007669"/>
    <property type="project" value="UniProtKB-UniPathway"/>
</dbReference>